<dbReference type="AlphaFoldDB" id="A0AAV7LBQ5"/>
<comment type="caution">
    <text evidence="2">The sequence shown here is derived from an EMBL/GenBank/DDBJ whole genome shotgun (WGS) entry which is preliminary data.</text>
</comment>
<gene>
    <name evidence="2" type="ORF">NDU88_000947</name>
</gene>
<protein>
    <submittedName>
        <fullName evidence="2">Uncharacterized protein</fullName>
    </submittedName>
</protein>
<organism evidence="2 3">
    <name type="scientific">Pleurodeles waltl</name>
    <name type="common">Iberian ribbed newt</name>
    <dbReference type="NCBI Taxonomy" id="8319"/>
    <lineage>
        <taxon>Eukaryota</taxon>
        <taxon>Metazoa</taxon>
        <taxon>Chordata</taxon>
        <taxon>Craniata</taxon>
        <taxon>Vertebrata</taxon>
        <taxon>Euteleostomi</taxon>
        <taxon>Amphibia</taxon>
        <taxon>Batrachia</taxon>
        <taxon>Caudata</taxon>
        <taxon>Salamandroidea</taxon>
        <taxon>Salamandridae</taxon>
        <taxon>Pleurodelinae</taxon>
        <taxon>Pleurodeles</taxon>
    </lineage>
</organism>
<accession>A0AAV7LBQ5</accession>
<proteinExistence type="predicted"/>
<dbReference type="Proteomes" id="UP001066276">
    <property type="component" value="Chromosome 11"/>
</dbReference>
<sequence length="220" mass="23427">MHRQQAGGASMGILPAAVQPRSETENRRCPAGFPLPWGILHGGAAGNTTMGIPTPLPPACVCIADTENRDGCHCTRRTLSTPPAPFGAGILVEGRFPLGGRAAFWRSPARPAGNSELPRRSFDRAAVFWRFPLGGRLPLPVKLRITPLISSKNSLCIENRRKACRINTGLHCGGEIAAQPNGATQQRLPDWNFDAATGCDGKFDASPTGSMHCLLLLPAC</sequence>
<evidence type="ECO:0000313" key="2">
    <source>
        <dbReference type="EMBL" id="KAJ1087784.1"/>
    </source>
</evidence>
<dbReference type="EMBL" id="JANPWB010000015">
    <property type="protein sequence ID" value="KAJ1087784.1"/>
    <property type="molecule type" value="Genomic_DNA"/>
</dbReference>
<evidence type="ECO:0000313" key="3">
    <source>
        <dbReference type="Proteomes" id="UP001066276"/>
    </source>
</evidence>
<evidence type="ECO:0000256" key="1">
    <source>
        <dbReference type="SAM" id="MobiDB-lite"/>
    </source>
</evidence>
<name>A0AAV7LBQ5_PLEWA</name>
<feature type="region of interest" description="Disordered" evidence="1">
    <location>
        <begin position="1"/>
        <end position="27"/>
    </location>
</feature>
<reference evidence="2" key="1">
    <citation type="journal article" date="2022" name="bioRxiv">
        <title>Sequencing and chromosome-scale assembly of the giantPleurodeles waltlgenome.</title>
        <authorList>
            <person name="Brown T."/>
            <person name="Elewa A."/>
            <person name="Iarovenko S."/>
            <person name="Subramanian E."/>
            <person name="Araus A.J."/>
            <person name="Petzold A."/>
            <person name="Susuki M."/>
            <person name="Suzuki K.-i.T."/>
            <person name="Hayashi T."/>
            <person name="Toyoda A."/>
            <person name="Oliveira C."/>
            <person name="Osipova E."/>
            <person name="Leigh N.D."/>
            <person name="Simon A."/>
            <person name="Yun M.H."/>
        </authorList>
    </citation>
    <scope>NUCLEOTIDE SEQUENCE</scope>
    <source>
        <strain evidence="2">20211129_DDA</strain>
        <tissue evidence="2">Liver</tissue>
    </source>
</reference>
<keyword evidence="3" id="KW-1185">Reference proteome</keyword>